<accession>A0A1V0BGP3</accession>
<gene>
    <name evidence="1" type="ORF">B5M06_13415</name>
</gene>
<evidence type="ECO:0000313" key="2">
    <source>
        <dbReference type="Proteomes" id="UP000242792"/>
    </source>
</evidence>
<protein>
    <submittedName>
        <fullName evidence="1">Uncharacterized protein</fullName>
    </submittedName>
</protein>
<sequence length="76" mass="8163">MLDAQRERILSGLLSELGPAVDACTPDTLVQARAVRLYWQARALSVKAVTFQSDPLGPLLQLEALSAARCAAEVLL</sequence>
<dbReference type="KEGG" id="cke:B5M06_13415"/>
<dbReference type="AlphaFoldDB" id="A0A1V0BGP3"/>
<organism evidence="1 2">
    <name type="scientific">Comamonas kerstersii</name>
    <dbReference type="NCBI Taxonomy" id="225992"/>
    <lineage>
        <taxon>Bacteria</taxon>
        <taxon>Pseudomonadati</taxon>
        <taxon>Pseudomonadota</taxon>
        <taxon>Betaproteobacteria</taxon>
        <taxon>Burkholderiales</taxon>
        <taxon>Comamonadaceae</taxon>
        <taxon>Comamonas</taxon>
    </lineage>
</organism>
<name>A0A1V0BGP3_9BURK</name>
<evidence type="ECO:0000313" key="1">
    <source>
        <dbReference type="EMBL" id="AQZ99106.1"/>
    </source>
</evidence>
<dbReference type="EMBL" id="CP020121">
    <property type="protein sequence ID" value="AQZ99106.1"/>
    <property type="molecule type" value="Genomic_DNA"/>
</dbReference>
<dbReference type="GeneID" id="83040317"/>
<dbReference type="RefSeq" id="WP_054065256.1">
    <property type="nucleotide sequence ID" value="NZ_CP020121.1"/>
</dbReference>
<dbReference type="Proteomes" id="UP000242792">
    <property type="component" value="Chromosome"/>
</dbReference>
<proteinExistence type="predicted"/>
<reference evidence="1 2" key="1">
    <citation type="submission" date="2017-03" db="EMBL/GenBank/DDBJ databases">
        <title>Rapid Whole Genome Sequencing of Comamonas kerstersii Causing Continuous ambulatory Peritoneal Dialysis-Associated Peritonitis.</title>
        <authorList>
            <person name="Zheng B."/>
        </authorList>
    </citation>
    <scope>NUCLEOTIDE SEQUENCE [LARGE SCALE GENOMIC DNA]</scope>
    <source>
        <strain evidence="1 2">8943</strain>
    </source>
</reference>